<evidence type="ECO:0000256" key="6">
    <source>
        <dbReference type="ARBA" id="ARBA00022837"/>
    </source>
</evidence>
<keyword evidence="5 8" id="KW-0720">Serine protease</keyword>
<evidence type="ECO:0000256" key="3">
    <source>
        <dbReference type="ARBA" id="ARBA00022723"/>
    </source>
</evidence>
<dbReference type="SUPFAM" id="SSF54897">
    <property type="entry name" value="Protease propeptides/inhibitors"/>
    <property type="match status" value="1"/>
</dbReference>
<keyword evidence="6 8" id="KW-0106">Calcium</keyword>
<dbReference type="CDD" id="cd11377">
    <property type="entry name" value="Pro-peptidase_S53"/>
    <property type="match status" value="1"/>
</dbReference>
<evidence type="ECO:0000259" key="10">
    <source>
        <dbReference type="PROSITE" id="PS51695"/>
    </source>
</evidence>
<dbReference type="GO" id="GO:0004252">
    <property type="term" value="F:serine-type endopeptidase activity"/>
    <property type="evidence" value="ECO:0007669"/>
    <property type="project" value="UniProtKB-UniRule"/>
</dbReference>
<dbReference type="Gene3D" id="3.40.50.200">
    <property type="entry name" value="Peptidase S8/S53 domain"/>
    <property type="match status" value="1"/>
</dbReference>
<dbReference type="SUPFAM" id="SSF52743">
    <property type="entry name" value="Subtilisin-like"/>
    <property type="match status" value="1"/>
</dbReference>
<evidence type="ECO:0000256" key="1">
    <source>
        <dbReference type="ARBA" id="ARBA00004239"/>
    </source>
</evidence>
<feature type="binding site" evidence="8">
    <location>
        <position position="626"/>
    </location>
    <ligand>
        <name>Ca(2+)</name>
        <dbReference type="ChEBI" id="CHEBI:29108"/>
    </ligand>
</feature>
<feature type="domain" description="Peptidase S53" evidence="10">
    <location>
        <begin position="227"/>
        <end position="666"/>
    </location>
</feature>
<evidence type="ECO:0000256" key="5">
    <source>
        <dbReference type="ARBA" id="ARBA00022825"/>
    </source>
</evidence>
<keyword evidence="7" id="KW-0865">Zymogen</keyword>
<dbReference type="CDD" id="cd04056">
    <property type="entry name" value="Peptidases_S53"/>
    <property type="match status" value="1"/>
</dbReference>
<comment type="subcellular location">
    <subcellularLocation>
        <location evidence="1">Secreted</location>
        <location evidence="1">Extracellular space</location>
    </subcellularLocation>
</comment>
<reference evidence="11" key="1">
    <citation type="journal article" date="2020" name="Stud. Mycol.">
        <title>101 Dothideomycetes genomes: a test case for predicting lifestyles and emergence of pathogens.</title>
        <authorList>
            <person name="Haridas S."/>
            <person name="Albert R."/>
            <person name="Binder M."/>
            <person name="Bloem J."/>
            <person name="Labutti K."/>
            <person name="Salamov A."/>
            <person name="Andreopoulos B."/>
            <person name="Baker S."/>
            <person name="Barry K."/>
            <person name="Bills G."/>
            <person name="Bluhm B."/>
            <person name="Cannon C."/>
            <person name="Castanera R."/>
            <person name="Culley D."/>
            <person name="Daum C."/>
            <person name="Ezra D."/>
            <person name="Gonzalez J."/>
            <person name="Henrissat B."/>
            <person name="Kuo A."/>
            <person name="Liang C."/>
            <person name="Lipzen A."/>
            <person name="Lutzoni F."/>
            <person name="Magnuson J."/>
            <person name="Mondo S."/>
            <person name="Nolan M."/>
            <person name="Ohm R."/>
            <person name="Pangilinan J."/>
            <person name="Park H.-J."/>
            <person name="Ramirez L."/>
            <person name="Alfaro M."/>
            <person name="Sun H."/>
            <person name="Tritt A."/>
            <person name="Yoshinaga Y."/>
            <person name="Zwiers L.-H."/>
            <person name="Turgeon B."/>
            <person name="Goodwin S."/>
            <person name="Spatafora J."/>
            <person name="Crous P."/>
            <person name="Grigoriev I."/>
        </authorList>
    </citation>
    <scope>NUCLEOTIDE SEQUENCE</scope>
    <source>
        <strain evidence="11">CBS 133067</strain>
    </source>
</reference>
<feature type="binding site" evidence="8">
    <location>
        <position position="644"/>
    </location>
    <ligand>
        <name>Ca(2+)</name>
        <dbReference type="ChEBI" id="CHEBI:29108"/>
    </ligand>
</feature>
<protein>
    <submittedName>
        <fullName evidence="11">Protease S8 tripeptidyl peptidase I</fullName>
    </submittedName>
</protein>
<evidence type="ECO:0000256" key="9">
    <source>
        <dbReference type="SAM" id="SignalP"/>
    </source>
</evidence>
<keyword evidence="3 8" id="KW-0479">Metal-binding</keyword>
<dbReference type="InterPro" id="IPR015366">
    <property type="entry name" value="S53_propep"/>
</dbReference>
<keyword evidence="4 8" id="KW-0378">Hydrolase</keyword>
<gene>
    <name evidence="11" type="ORF">NA57DRAFT_66162</name>
</gene>
<dbReference type="GO" id="GO:0006508">
    <property type="term" value="P:proteolysis"/>
    <property type="evidence" value="ECO:0007669"/>
    <property type="project" value="UniProtKB-KW"/>
</dbReference>
<feature type="active site" description="Charge relay system" evidence="8">
    <location>
        <position position="584"/>
    </location>
</feature>
<name>A0A9P4IGL6_9PEZI</name>
<comment type="caution">
    <text evidence="11">The sequence shown here is derived from an EMBL/GenBank/DDBJ whole genome shotgun (WGS) entry which is preliminary data.</text>
</comment>
<evidence type="ECO:0000313" key="11">
    <source>
        <dbReference type="EMBL" id="KAF2098918.1"/>
    </source>
</evidence>
<evidence type="ECO:0000256" key="8">
    <source>
        <dbReference type="PROSITE-ProRule" id="PRU01032"/>
    </source>
</evidence>
<dbReference type="PANTHER" id="PTHR14218:SF19">
    <property type="entry name" value="SERINE PROTEASE AORO, PUTATIVE (AFU_ORTHOLOGUE AFUA_6G10250)-RELATED"/>
    <property type="match status" value="1"/>
</dbReference>
<dbReference type="GO" id="GO:0008240">
    <property type="term" value="F:tripeptidyl-peptidase activity"/>
    <property type="evidence" value="ECO:0007669"/>
    <property type="project" value="TreeGrafter"/>
</dbReference>
<dbReference type="EMBL" id="ML978126">
    <property type="protein sequence ID" value="KAF2098918.1"/>
    <property type="molecule type" value="Genomic_DNA"/>
</dbReference>
<keyword evidence="2 8" id="KW-0645">Protease</keyword>
<keyword evidence="9" id="KW-0732">Signal</keyword>
<organism evidence="11 12">
    <name type="scientific">Rhizodiscina lignyota</name>
    <dbReference type="NCBI Taxonomy" id="1504668"/>
    <lineage>
        <taxon>Eukaryota</taxon>
        <taxon>Fungi</taxon>
        <taxon>Dikarya</taxon>
        <taxon>Ascomycota</taxon>
        <taxon>Pezizomycotina</taxon>
        <taxon>Dothideomycetes</taxon>
        <taxon>Pleosporomycetidae</taxon>
        <taxon>Aulographales</taxon>
        <taxon>Rhizodiscinaceae</taxon>
        <taxon>Rhizodiscina</taxon>
    </lineage>
</organism>
<dbReference type="InterPro" id="IPR030400">
    <property type="entry name" value="Sedolisin_dom"/>
</dbReference>
<dbReference type="PROSITE" id="PS51695">
    <property type="entry name" value="SEDOLISIN"/>
    <property type="match status" value="1"/>
</dbReference>
<feature type="active site" description="Charge relay system" evidence="8">
    <location>
        <position position="308"/>
    </location>
</feature>
<dbReference type="Pfam" id="PF09286">
    <property type="entry name" value="Pro-kuma_activ"/>
    <property type="match status" value="1"/>
</dbReference>
<feature type="chain" id="PRO_5040358400" evidence="9">
    <location>
        <begin position="20"/>
        <end position="667"/>
    </location>
</feature>
<dbReference type="OrthoDB" id="409122at2759"/>
<feature type="active site" description="Charge relay system" evidence="8">
    <location>
        <position position="304"/>
    </location>
</feature>
<keyword evidence="12" id="KW-1185">Reference proteome</keyword>
<feature type="binding site" evidence="8">
    <location>
        <position position="646"/>
    </location>
    <ligand>
        <name>Ca(2+)</name>
        <dbReference type="ChEBI" id="CHEBI:29108"/>
    </ligand>
</feature>
<feature type="binding site" evidence="8">
    <location>
        <position position="625"/>
    </location>
    <ligand>
        <name>Ca(2+)</name>
        <dbReference type="ChEBI" id="CHEBI:29108"/>
    </ligand>
</feature>
<evidence type="ECO:0000256" key="7">
    <source>
        <dbReference type="ARBA" id="ARBA00023145"/>
    </source>
</evidence>
<dbReference type="AlphaFoldDB" id="A0A9P4IGL6"/>
<dbReference type="InterPro" id="IPR036852">
    <property type="entry name" value="Peptidase_S8/S53_dom_sf"/>
</dbReference>
<dbReference type="PANTHER" id="PTHR14218">
    <property type="entry name" value="PROTEASE S8 TRIPEPTIDYL PEPTIDASE I CLN2"/>
    <property type="match status" value="1"/>
</dbReference>
<dbReference type="InterPro" id="IPR050819">
    <property type="entry name" value="Tripeptidyl-peptidase_I"/>
</dbReference>
<comment type="cofactor">
    <cofactor evidence="8">
        <name>Ca(2+)</name>
        <dbReference type="ChEBI" id="CHEBI:29108"/>
    </cofactor>
    <text evidence="8">Binds 1 Ca(2+) ion per subunit.</text>
</comment>
<dbReference type="GO" id="GO:0005576">
    <property type="term" value="C:extracellular region"/>
    <property type="evidence" value="ECO:0007669"/>
    <property type="project" value="UniProtKB-SubCell"/>
</dbReference>
<proteinExistence type="predicted"/>
<dbReference type="GO" id="GO:0046872">
    <property type="term" value="F:metal ion binding"/>
    <property type="evidence" value="ECO:0007669"/>
    <property type="project" value="UniProtKB-UniRule"/>
</dbReference>
<evidence type="ECO:0000256" key="4">
    <source>
        <dbReference type="ARBA" id="ARBA00022801"/>
    </source>
</evidence>
<dbReference type="SMART" id="SM00944">
    <property type="entry name" value="Pro-kuma_activ"/>
    <property type="match status" value="1"/>
</dbReference>
<evidence type="ECO:0000313" key="12">
    <source>
        <dbReference type="Proteomes" id="UP000799772"/>
    </source>
</evidence>
<evidence type="ECO:0000256" key="2">
    <source>
        <dbReference type="ARBA" id="ARBA00022670"/>
    </source>
</evidence>
<dbReference type="Proteomes" id="UP000799772">
    <property type="component" value="Unassembled WGS sequence"/>
</dbReference>
<sequence length="667" mass="72683">MKRTLWATIALAALAGARPTPDNSYELHEERDGSLHAWIKRDRVFPHAVMPMKIGLTQQNLEKGYQHLIDVSDPDSPNYSKHWTEEEVHELFAPSKDTIETVSQWLADSGISSDRILHSANRGWLHFNATAKEAEELLKAEFYEHEHVSNGKWSVACDKYHLPSHIRQHVDYVTPGVKTSQLRKTTSGLSKRASPSFGWGPGHHRPPMWKPWHPGHGSQDLKDCDVTITPACIAALYHIPEPAKNVAPGNALGIFEEGDFYAQEDLDLFFSNFTKYIPNGTHPTLKSIDGGVAPTTNVSNAGGESDLDFQLAYPIVYPQEIVVYQVDDIPYATFEIPTAGFGNTFLDALDGSYCNYTAFGVTGDDPVLDPTYPDPAPGGYKGPLMCGTYKPTNVISISYGVQEIDLPANYQKRQCNEFLKLGLQGTSVFVASGDTGVAGVQSSNGTGPNGCLGPKDNVFNPTNPNSCPYLTNVGATMITPGNTVNDPESAAFGLFHNNTVVFTSSGGFSNIYPIPDYQKSAVDTYFKEHNPPYPYYELLDGFNASKAGDGIYNRIGHGIPDVAANGLEIAVYVGGEAITEAGTSASSPIFAAIVTRINDARLNMGKKPIGFINPALYKNPWILNDITNGTNPGCNTDGFKAVKGWDPVTGLGTPNYPKMLEYFTKLQ</sequence>
<accession>A0A9P4IGL6</accession>
<feature type="signal peptide" evidence="9">
    <location>
        <begin position="1"/>
        <end position="19"/>
    </location>
</feature>